<evidence type="ECO:0000313" key="2">
    <source>
        <dbReference type="Proteomes" id="UP001220610"/>
    </source>
</evidence>
<dbReference type="AlphaFoldDB" id="A0AAJ5WRW6"/>
<dbReference type="EMBL" id="CP119311">
    <property type="protein sequence ID" value="WEK35881.1"/>
    <property type="molecule type" value="Genomic_DNA"/>
</dbReference>
<sequence length="157" mass="17654">MWLNDNSDGPEWVLVKIAEPGMAVMEGDVPSYALTRAIEVAQKWKNDLEAEPRLGRELFGTVSRYRVVVVGGSGEAWRDPVAATWRGCHNKQSSIEVRSADTLLQSLEQLKLHPESFWRCVKNPVTLPSADLSHYQKSYGYLVGMIKIFQSGAEKYL</sequence>
<organism evidence="1 2">
    <name type="scientific">Candidatus Pseudobacter hemicellulosilyticus</name>
    <dbReference type="NCBI Taxonomy" id="3121375"/>
    <lineage>
        <taxon>Bacteria</taxon>
        <taxon>Pseudomonadati</taxon>
        <taxon>Bacteroidota</taxon>
        <taxon>Chitinophagia</taxon>
        <taxon>Chitinophagales</taxon>
        <taxon>Chitinophagaceae</taxon>
        <taxon>Pseudobacter</taxon>
    </lineage>
</organism>
<protein>
    <submittedName>
        <fullName evidence="1">Uncharacterized protein</fullName>
    </submittedName>
</protein>
<reference evidence="1" key="1">
    <citation type="submission" date="2023-03" db="EMBL/GenBank/DDBJ databases">
        <title>Andean soil-derived lignocellulolytic bacterial consortium as a source of novel taxa and putative plastic-active enzymes.</title>
        <authorList>
            <person name="Diaz-Garcia L."/>
            <person name="Chuvochina M."/>
            <person name="Feuerriegel G."/>
            <person name="Bunk B."/>
            <person name="Sproer C."/>
            <person name="Streit W.R."/>
            <person name="Rodriguez L.M."/>
            <person name="Overmann J."/>
            <person name="Jimenez D.J."/>
        </authorList>
    </citation>
    <scope>NUCLEOTIDE SEQUENCE</scope>
    <source>
        <strain evidence="1">MAG 7</strain>
    </source>
</reference>
<gene>
    <name evidence="1" type="ORF">P0Y53_00085</name>
</gene>
<dbReference type="Proteomes" id="UP001220610">
    <property type="component" value="Chromosome"/>
</dbReference>
<name>A0AAJ5WRW6_9BACT</name>
<evidence type="ECO:0000313" key="1">
    <source>
        <dbReference type="EMBL" id="WEK35881.1"/>
    </source>
</evidence>
<proteinExistence type="predicted"/>
<accession>A0AAJ5WRW6</accession>